<dbReference type="AlphaFoldDB" id="G3HIW9"/>
<evidence type="ECO:0000313" key="3">
    <source>
        <dbReference type="Proteomes" id="UP000001075"/>
    </source>
</evidence>
<reference evidence="3" key="1">
    <citation type="journal article" date="2011" name="Nat. Biotechnol.">
        <title>The genomic sequence of the Chinese hamster ovary (CHO)-K1 cell line.</title>
        <authorList>
            <person name="Xu X."/>
            <person name="Nagarajan H."/>
            <person name="Lewis N.E."/>
            <person name="Pan S."/>
            <person name="Cai Z."/>
            <person name="Liu X."/>
            <person name="Chen W."/>
            <person name="Xie M."/>
            <person name="Wang W."/>
            <person name="Hammond S."/>
            <person name="Andersen M.R."/>
            <person name="Neff N."/>
            <person name="Passarelli B."/>
            <person name="Koh W."/>
            <person name="Fan H.C."/>
            <person name="Wang J."/>
            <person name="Gui Y."/>
            <person name="Lee K.H."/>
            <person name="Betenbaugh M.J."/>
            <person name="Quake S.R."/>
            <person name="Famili I."/>
            <person name="Palsson B.O."/>
            <person name="Wang J."/>
        </authorList>
    </citation>
    <scope>NUCLEOTIDE SEQUENCE [LARGE SCALE GENOMIC DNA]</scope>
    <source>
        <strain evidence="3">CHO K1 cell line</strain>
    </source>
</reference>
<name>G3HIW9_CRIGR</name>
<accession>G3HIW9</accession>
<sequence length="78" mass="8772">MSREGQSSQTVEAPIHPTEPHGFCSRNCCIQREHNAFVASLPKGGVSEVLVIRPRKVWYLHSDSAGQISYVIYPFRTN</sequence>
<dbReference type="InParanoid" id="G3HIW9"/>
<proteinExistence type="predicted"/>
<feature type="region of interest" description="Disordered" evidence="1">
    <location>
        <begin position="1"/>
        <end position="20"/>
    </location>
</feature>
<feature type="compositionally biased region" description="Polar residues" evidence="1">
    <location>
        <begin position="1"/>
        <end position="11"/>
    </location>
</feature>
<evidence type="ECO:0000313" key="2">
    <source>
        <dbReference type="EMBL" id="EGW10781.1"/>
    </source>
</evidence>
<organism evidence="2 3">
    <name type="scientific">Cricetulus griseus</name>
    <name type="common">Chinese hamster</name>
    <name type="synonym">Cricetulus barabensis griseus</name>
    <dbReference type="NCBI Taxonomy" id="10029"/>
    <lineage>
        <taxon>Eukaryota</taxon>
        <taxon>Metazoa</taxon>
        <taxon>Chordata</taxon>
        <taxon>Craniata</taxon>
        <taxon>Vertebrata</taxon>
        <taxon>Euteleostomi</taxon>
        <taxon>Mammalia</taxon>
        <taxon>Eutheria</taxon>
        <taxon>Euarchontoglires</taxon>
        <taxon>Glires</taxon>
        <taxon>Rodentia</taxon>
        <taxon>Myomorpha</taxon>
        <taxon>Muroidea</taxon>
        <taxon>Cricetidae</taxon>
        <taxon>Cricetinae</taxon>
        <taxon>Cricetulus</taxon>
    </lineage>
</organism>
<dbReference type="EMBL" id="JH000414">
    <property type="protein sequence ID" value="EGW10781.1"/>
    <property type="molecule type" value="Genomic_DNA"/>
</dbReference>
<gene>
    <name evidence="2" type="ORF">I79_010597</name>
</gene>
<evidence type="ECO:0000256" key="1">
    <source>
        <dbReference type="SAM" id="MobiDB-lite"/>
    </source>
</evidence>
<dbReference type="Proteomes" id="UP000001075">
    <property type="component" value="Unassembled WGS sequence"/>
</dbReference>
<protein>
    <submittedName>
        <fullName evidence="2">Uncharacterized protein</fullName>
    </submittedName>
</protein>